<proteinExistence type="predicted"/>
<evidence type="ECO:0000313" key="1">
    <source>
        <dbReference type="EMBL" id="SIO96699.1"/>
    </source>
</evidence>
<dbReference type="RefSeq" id="WP_074375104.1">
    <property type="nucleotide sequence ID" value="NZ_AP024907.1"/>
</dbReference>
<dbReference type="EMBL" id="FSSB01000040">
    <property type="protein sequence ID" value="SIO96699.1"/>
    <property type="molecule type" value="Genomic_DNA"/>
</dbReference>
<dbReference type="Proteomes" id="UP000184774">
    <property type="component" value="Unassembled WGS sequence"/>
</dbReference>
<name>A0A1N6MB73_9VIBR</name>
<organism evidence="1 2">
    <name type="scientific">Vibrio spartinae</name>
    <dbReference type="NCBI Taxonomy" id="1918945"/>
    <lineage>
        <taxon>Bacteria</taxon>
        <taxon>Pseudomonadati</taxon>
        <taxon>Pseudomonadota</taxon>
        <taxon>Gammaproteobacteria</taxon>
        <taxon>Vibrionales</taxon>
        <taxon>Vibrionaceae</taxon>
        <taxon>Vibrio</taxon>
    </lineage>
</organism>
<sequence>MSKLQAKTSQLLEEMDTEAQAYKPPLGFGFIKPWLTKTIWLLKAFNHRLTTLEGEIKHD</sequence>
<gene>
    <name evidence="1" type="ORF">VSP9026_04505</name>
</gene>
<evidence type="ECO:0000313" key="2">
    <source>
        <dbReference type="Proteomes" id="UP000184774"/>
    </source>
</evidence>
<dbReference type="OrthoDB" id="5879669at2"/>
<dbReference type="AlphaFoldDB" id="A0A1N6MB73"/>
<protein>
    <submittedName>
        <fullName evidence="1">Uncharacterized protein</fullName>
    </submittedName>
</protein>
<accession>A0A1N6MB73</accession>
<reference evidence="1 2" key="1">
    <citation type="submission" date="2016-12" db="EMBL/GenBank/DDBJ databases">
        <authorList>
            <person name="Song W.-J."/>
            <person name="Kurnit D.M."/>
        </authorList>
    </citation>
    <scope>NUCLEOTIDE SEQUENCE [LARGE SCALE GENOMIC DNA]</scope>
    <source>
        <strain evidence="1 2">CECT 9026</strain>
    </source>
</reference>